<accession>A0A7S1FM82</accession>
<dbReference type="AlphaFoldDB" id="A0A7S1FM82"/>
<feature type="region of interest" description="Disordered" evidence="1">
    <location>
        <begin position="1"/>
        <end position="20"/>
    </location>
</feature>
<gene>
    <name evidence="2" type="ORF">CHYS00102_LOCUS2361</name>
</gene>
<name>A0A7S1FM82_9STRA</name>
<evidence type="ECO:0000256" key="1">
    <source>
        <dbReference type="SAM" id="MobiDB-lite"/>
    </source>
</evidence>
<dbReference type="EMBL" id="HBFR01003412">
    <property type="protein sequence ID" value="CAD8875186.1"/>
    <property type="molecule type" value="Transcribed_RNA"/>
</dbReference>
<proteinExistence type="predicted"/>
<reference evidence="2" key="1">
    <citation type="submission" date="2021-01" db="EMBL/GenBank/DDBJ databases">
        <authorList>
            <person name="Corre E."/>
            <person name="Pelletier E."/>
            <person name="Niang G."/>
            <person name="Scheremetjew M."/>
            <person name="Finn R."/>
            <person name="Kale V."/>
            <person name="Holt S."/>
            <person name="Cochrane G."/>
            <person name="Meng A."/>
            <person name="Brown T."/>
            <person name="Cohen L."/>
        </authorList>
    </citation>
    <scope>NUCLEOTIDE SEQUENCE</scope>
    <source>
        <strain evidence="2">308</strain>
    </source>
</reference>
<evidence type="ECO:0000313" key="2">
    <source>
        <dbReference type="EMBL" id="CAD8875186.1"/>
    </source>
</evidence>
<protein>
    <submittedName>
        <fullName evidence="2">Uncharacterized protein</fullName>
    </submittedName>
</protein>
<sequence>MNISPTLTSSKETTRPASTLAQRKAFIRRQSSGKLSQRAASELEKEIHQIVETSTDAESFRNETVNVVNQHRPSRHALVFNLAENGFEHELEGVVYNSTMVFHGKHYSVWAFKKGKFRNNGGSKDWAYKAPKKCIVRRHSLREIV</sequence>
<organism evidence="2">
    <name type="scientific">Corethron hystrix</name>
    <dbReference type="NCBI Taxonomy" id="216773"/>
    <lineage>
        <taxon>Eukaryota</taxon>
        <taxon>Sar</taxon>
        <taxon>Stramenopiles</taxon>
        <taxon>Ochrophyta</taxon>
        <taxon>Bacillariophyta</taxon>
        <taxon>Coscinodiscophyceae</taxon>
        <taxon>Corethrophycidae</taxon>
        <taxon>Corethrales</taxon>
        <taxon>Corethraceae</taxon>
        <taxon>Corethron</taxon>
    </lineage>
</organism>